<gene>
    <name evidence="3" type="ORF">BRCON_0096</name>
</gene>
<dbReference type="CDD" id="cd01948">
    <property type="entry name" value="EAL"/>
    <property type="match status" value="1"/>
</dbReference>
<protein>
    <submittedName>
        <fullName evidence="3">Diguanylate cyclase/phosphodiesterase (GGDEF &amp; EAL domains) with PAS/PAC sensor(S)</fullName>
    </submittedName>
</protein>
<dbReference type="InterPro" id="IPR001633">
    <property type="entry name" value="EAL_dom"/>
</dbReference>
<dbReference type="PROSITE" id="PS50006">
    <property type="entry name" value="FHA_DOMAIN"/>
    <property type="match status" value="1"/>
</dbReference>
<dbReference type="KEGG" id="schv:BRCON_0096"/>
<dbReference type="PROSITE" id="PS50883">
    <property type="entry name" value="EAL"/>
    <property type="match status" value="1"/>
</dbReference>
<dbReference type="Gene3D" id="3.20.20.450">
    <property type="entry name" value="EAL domain"/>
    <property type="match status" value="1"/>
</dbReference>
<dbReference type="Proteomes" id="UP000262583">
    <property type="component" value="Chromosome"/>
</dbReference>
<dbReference type="CDD" id="cd00060">
    <property type="entry name" value="FHA"/>
    <property type="match status" value="1"/>
</dbReference>
<dbReference type="SUPFAM" id="SSF49879">
    <property type="entry name" value="SMAD/FHA domain"/>
    <property type="match status" value="1"/>
</dbReference>
<dbReference type="PANTHER" id="PTHR33121:SF76">
    <property type="entry name" value="SIGNALING PROTEIN"/>
    <property type="match status" value="1"/>
</dbReference>
<dbReference type="Pfam" id="PF00498">
    <property type="entry name" value="FHA"/>
    <property type="match status" value="1"/>
</dbReference>
<dbReference type="InterPro" id="IPR035919">
    <property type="entry name" value="EAL_sf"/>
</dbReference>
<proteinExistence type="predicted"/>
<dbReference type="AlphaFoldDB" id="A0A2Z4Y2E6"/>
<evidence type="ECO:0000259" key="2">
    <source>
        <dbReference type="PROSITE" id="PS50883"/>
    </source>
</evidence>
<name>A0A2Z4Y2E6_SUMC1</name>
<dbReference type="InterPro" id="IPR050706">
    <property type="entry name" value="Cyclic-di-GMP_PDE-like"/>
</dbReference>
<accession>A0A2Z4Y2E6</accession>
<evidence type="ECO:0000259" key="1">
    <source>
        <dbReference type="PROSITE" id="PS50006"/>
    </source>
</evidence>
<evidence type="ECO:0000313" key="4">
    <source>
        <dbReference type="Proteomes" id="UP000262583"/>
    </source>
</evidence>
<feature type="domain" description="EAL" evidence="2">
    <location>
        <begin position="131"/>
        <end position="382"/>
    </location>
</feature>
<dbReference type="SMART" id="SM00052">
    <property type="entry name" value="EAL"/>
    <property type="match status" value="1"/>
</dbReference>
<sequence length="387" mass="42763">MKNNTNDSSHASHTTQWYLEGFVDEGTTRCRIPISSRIVRIGRSTVADFPLRFDNISRLHAELWVEAGTLWIRDLESRNGTFVNRCRISEPTPLNDGDIVHFATREFRVSRQGQVKSSSTWDTLKGASVLPAEFPFRVGELIRLLREECVIPLYQPIVELATGKIWAYEVLGRGALAGLPSSPKDLLEIAASVGLEAELSRVFRKAGIRSGHASAPPGGFFVNIHASELSDLSGLIYSLRALRSEYPNVPLVAELHEALVTTQEAIARLREELLKLGISLAYDDFGAGQSRLVELAEAPPDYLKFDRSLVHGVAEAGQERLEMLALLVTYAHNRGVRCLAEGLEQQQDAEVCRRLGFDYAQGYLYGKPDPWPWSASTVPGTPPVGPA</sequence>
<dbReference type="InterPro" id="IPR008984">
    <property type="entry name" value="SMAD_FHA_dom_sf"/>
</dbReference>
<dbReference type="SMART" id="SM00240">
    <property type="entry name" value="FHA"/>
    <property type="match status" value="1"/>
</dbReference>
<dbReference type="SUPFAM" id="SSF141868">
    <property type="entry name" value="EAL domain-like"/>
    <property type="match status" value="1"/>
</dbReference>
<feature type="domain" description="FHA" evidence="1">
    <location>
        <begin position="39"/>
        <end position="88"/>
    </location>
</feature>
<dbReference type="GO" id="GO:0071111">
    <property type="term" value="F:cyclic-guanylate-specific phosphodiesterase activity"/>
    <property type="evidence" value="ECO:0007669"/>
    <property type="project" value="InterPro"/>
</dbReference>
<dbReference type="InterPro" id="IPR000253">
    <property type="entry name" value="FHA_dom"/>
</dbReference>
<organism evidence="3 4">
    <name type="scientific">Sumerlaea chitinivorans</name>
    <dbReference type="NCBI Taxonomy" id="2250252"/>
    <lineage>
        <taxon>Bacteria</taxon>
        <taxon>Candidatus Sumerlaeota</taxon>
        <taxon>Candidatus Sumerlaeia</taxon>
        <taxon>Candidatus Sumerlaeales</taxon>
        <taxon>Candidatus Sumerlaeaceae</taxon>
        <taxon>Candidatus Sumerlaea</taxon>
    </lineage>
</organism>
<dbReference type="Pfam" id="PF00563">
    <property type="entry name" value="EAL"/>
    <property type="match status" value="1"/>
</dbReference>
<dbReference type="Gene3D" id="2.60.200.20">
    <property type="match status" value="1"/>
</dbReference>
<reference evidence="3 4" key="1">
    <citation type="submission" date="2018-05" db="EMBL/GenBank/DDBJ databases">
        <title>A metagenomic window into the 2 km-deep terrestrial subsurface aquifer revealed taxonomically and functionally diverse microbial community comprising novel uncultured bacterial lineages.</title>
        <authorList>
            <person name="Kadnikov V.V."/>
            <person name="Mardanov A.V."/>
            <person name="Beletsky A.V."/>
            <person name="Banks D."/>
            <person name="Pimenov N.V."/>
            <person name="Frank Y.A."/>
            <person name="Karnachuk O.V."/>
            <person name="Ravin N.V."/>
        </authorList>
    </citation>
    <scope>NUCLEOTIDE SEQUENCE [LARGE SCALE GENOMIC DNA]</scope>
    <source>
        <strain evidence="3">BY</strain>
    </source>
</reference>
<dbReference type="PANTHER" id="PTHR33121">
    <property type="entry name" value="CYCLIC DI-GMP PHOSPHODIESTERASE PDEF"/>
    <property type="match status" value="1"/>
</dbReference>
<dbReference type="EMBL" id="CP030759">
    <property type="protein sequence ID" value="AXA34873.1"/>
    <property type="molecule type" value="Genomic_DNA"/>
</dbReference>
<evidence type="ECO:0000313" key="3">
    <source>
        <dbReference type="EMBL" id="AXA34873.1"/>
    </source>
</evidence>